<dbReference type="EMBL" id="JBHTAX010000001">
    <property type="protein sequence ID" value="MFC7191477.1"/>
    <property type="molecule type" value="Genomic_DNA"/>
</dbReference>
<dbReference type="Pfam" id="PF26067">
    <property type="entry name" value="DUF8024"/>
    <property type="match status" value="1"/>
</dbReference>
<feature type="transmembrane region" description="Helical" evidence="1">
    <location>
        <begin position="47"/>
        <end position="73"/>
    </location>
</feature>
<organism evidence="2 3">
    <name type="scientific">Halocatena marina</name>
    <dbReference type="NCBI Taxonomy" id="2934937"/>
    <lineage>
        <taxon>Archaea</taxon>
        <taxon>Methanobacteriati</taxon>
        <taxon>Methanobacteriota</taxon>
        <taxon>Stenosarchaea group</taxon>
        <taxon>Halobacteria</taxon>
        <taxon>Halobacteriales</taxon>
        <taxon>Natronomonadaceae</taxon>
        <taxon>Halocatena</taxon>
    </lineage>
</organism>
<dbReference type="RefSeq" id="WP_248909207.1">
    <property type="nucleotide sequence ID" value="NZ_CP109979.1"/>
</dbReference>
<dbReference type="Proteomes" id="UP001596417">
    <property type="component" value="Unassembled WGS sequence"/>
</dbReference>
<evidence type="ECO:0000313" key="2">
    <source>
        <dbReference type="EMBL" id="MFC7191477.1"/>
    </source>
</evidence>
<protein>
    <submittedName>
        <fullName evidence="2">Uncharacterized protein</fullName>
    </submittedName>
</protein>
<accession>A0ABD5YU51</accession>
<comment type="caution">
    <text evidence="2">The sequence shown here is derived from an EMBL/GenBank/DDBJ whole genome shotgun (WGS) entry which is preliminary data.</text>
</comment>
<keyword evidence="1" id="KW-0812">Transmembrane</keyword>
<evidence type="ECO:0000256" key="1">
    <source>
        <dbReference type="SAM" id="Phobius"/>
    </source>
</evidence>
<dbReference type="InterPro" id="IPR058337">
    <property type="entry name" value="DUF8024"/>
</dbReference>
<gene>
    <name evidence="2" type="ORF">ACFQL7_17835</name>
</gene>
<reference evidence="2 3" key="1">
    <citation type="journal article" date="2019" name="Int. J. Syst. Evol. Microbiol.">
        <title>The Global Catalogue of Microorganisms (GCM) 10K type strain sequencing project: providing services to taxonomists for standard genome sequencing and annotation.</title>
        <authorList>
            <consortium name="The Broad Institute Genomics Platform"/>
            <consortium name="The Broad Institute Genome Sequencing Center for Infectious Disease"/>
            <person name="Wu L."/>
            <person name="Ma J."/>
        </authorList>
    </citation>
    <scope>NUCLEOTIDE SEQUENCE [LARGE SCALE GENOMIC DNA]</scope>
    <source>
        <strain evidence="2 3">RDMS1</strain>
    </source>
</reference>
<evidence type="ECO:0000313" key="3">
    <source>
        <dbReference type="Proteomes" id="UP001596417"/>
    </source>
</evidence>
<sequence length="93" mass="9607">MADGHAQVVAGEHTSMASTNILSELLGSIPQLIQEFAGILQASSPQAVLLIVGGLFVTFSVVIMGYLTAGALLRPIGGLPSQGRSYGRQGRGR</sequence>
<keyword evidence="3" id="KW-1185">Reference proteome</keyword>
<keyword evidence="1" id="KW-1133">Transmembrane helix</keyword>
<proteinExistence type="predicted"/>
<dbReference type="AlphaFoldDB" id="A0ABD5YU51"/>
<name>A0ABD5YU51_9EURY</name>
<dbReference type="GeneID" id="76201209"/>
<keyword evidence="1" id="KW-0472">Membrane</keyword>